<reference evidence="3 4" key="1">
    <citation type="submission" date="2016-10" db="EMBL/GenBank/DDBJ databases">
        <authorList>
            <person name="Varghese N."/>
            <person name="Submissions S."/>
        </authorList>
    </citation>
    <scope>NUCLEOTIDE SEQUENCE [LARGE SCALE GENOMIC DNA]</scope>
    <source>
        <strain evidence="3 4">NLAE-zl-C196</strain>
    </source>
</reference>
<evidence type="ECO:0000313" key="3">
    <source>
        <dbReference type="EMBL" id="SEU01124.1"/>
    </source>
</evidence>
<gene>
    <name evidence="3" type="ORF">SAMN05216521_104531</name>
</gene>
<dbReference type="AlphaFoldDB" id="A0A1I0IUW6"/>
<protein>
    <submittedName>
        <fullName evidence="3">AIPR protein</fullName>
    </submittedName>
</protein>
<dbReference type="Pfam" id="PF22879">
    <property type="entry name" value="AIPR_N"/>
    <property type="match status" value="1"/>
</dbReference>
<dbReference type="InterPro" id="IPR018891">
    <property type="entry name" value="AIPR_C"/>
</dbReference>
<dbReference type="Proteomes" id="UP000182121">
    <property type="component" value="Unassembled WGS sequence"/>
</dbReference>
<dbReference type="EMBL" id="FOIO01000045">
    <property type="protein sequence ID" value="SEU01124.1"/>
    <property type="molecule type" value="Genomic_DNA"/>
</dbReference>
<evidence type="ECO:0000259" key="2">
    <source>
        <dbReference type="Pfam" id="PF22879"/>
    </source>
</evidence>
<evidence type="ECO:0000259" key="1">
    <source>
        <dbReference type="Pfam" id="PF10592"/>
    </source>
</evidence>
<accession>A0A1I0IUW6</accession>
<dbReference type="InterPro" id="IPR055101">
    <property type="entry name" value="AIPR_N"/>
</dbReference>
<organism evidence="3 4">
    <name type="scientific">Enterocloster clostridioformis</name>
    <dbReference type="NCBI Taxonomy" id="1531"/>
    <lineage>
        <taxon>Bacteria</taxon>
        <taxon>Bacillati</taxon>
        <taxon>Bacillota</taxon>
        <taxon>Clostridia</taxon>
        <taxon>Lachnospirales</taxon>
        <taxon>Lachnospiraceae</taxon>
        <taxon>Enterocloster</taxon>
    </lineage>
</organism>
<sequence>MDITEFRESIIAQIRFASSTDGTSDKEEFLNYVSEMLVEAEQLDDMIEFLPFEGIGTNRRKIQIEGYSYNELDDYLTLYIVADLTYGDIETLTNTEANRYFSRARAFIDDAEYITKTAEESAPAYGLAVDILKKYASVRKYCVYLLTDRSMSKNIKEVNSGDVKGIPVEYHIWDINRLYQLSESRSGKEDIVIDLTEFIEHGIPCLPASETDEYIAYLCNIPGSVLAQLYSTYGGRLLEGNVRSFLQTKGKVNKGIRNTILNAPDMFFAYNNGIAATAYDIETNNIDGALYIQKITALQIVNGGQTTASLAMALLKDKKDDSEEKLKRIYVPMKLSVVSPEKAQELIPNISRYANSQNKVSDADLWSNHPFHVRMEELSRRIVAPAVDGHQYGTHWYYERANGQYKQETYKLTDAARKRFEMQNPKTQMFTKTDLAKFMNIRRILPHVASTGGQKSFAKFAEWVSAEWEKGDTRFNEGYFRQVVAMAIIFRQSDKIVKMQPWYNSYKANIVAYTIAKIIYTVNTKYPEYAIDYRSIWNRQGLSDAWINQIVQLSKVMYDFLIDDDRPVENVTEWAKREACWEAAKKLQITLLAEFIKELAYKDVIKEQEKDSRKDQKEVNKISAMVEVANFGVDNWKYLLKWNETHYVLQPTDISFVNAAIAMEKGKFPSEKQCAVILKVLEKARIEGFPK</sequence>
<name>A0A1I0IUW6_9FIRM</name>
<dbReference type="Pfam" id="PF10592">
    <property type="entry name" value="AIPR"/>
    <property type="match status" value="1"/>
</dbReference>
<dbReference type="RefSeq" id="WP_074663566.1">
    <property type="nucleotide sequence ID" value="NZ_FOIO01000045.1"/>
</dbReference>
<feature type="domain" description="Abortive infection phage resistance protein N-terminal" evidence="2">
    <location>
        <begin position="29"/>
        <end position="180"/>
    </location>
</feature>
<feature type="domain" description="Abortive phage infection protein C-terminal" evidence="1">
    <location>
        <begin position="238"/>
        <end position="561"/>
    </location>
</feature>
<comment type="caution">
    <text evidence="3">The sequence shown here is derived from an EMBL/GenBank/DDBJ whole genome shotgun (WGS) entry which is preliminary data.</text>
</comment>
<proteinExistence type="predicted"/>
<evidence type="ECO:0000313" key="4">
    <source>
        <dbReference type="Proteomes" id="UP000182121"/>
    </source>
</evidence>